<keyword evidence="1" id="KW-0812">Transmembrane</keyword>
<dbReference type="InterPro" id="IPR045584">
    <property type="entry name" value="Pilin-like"/>
</dbReference>
<protein>
    <submittedName>
        <fullName evidence="2">Pilin</fullName>
    </submittedName>
</protein>
<proteinExistence type="predicted"/>
<keyword evidence="3" id="KW-1185">Reference proteome</keyword>
<keyword evidence="1" id="KW-1133">Transmembrane helix</keyword>
<evidence type="ECO:0000256" key="1">
    <source>
        <dbReference type="SAM" id="Phobius"/>
    </source>
</evidence>
<sequence length="146" mass="16636">MMHAHKKLASRSKTAGFTLIELLVLLCLLGMIGVTVLPIYQRHIANTRLQEAQAALMHNTQFMERYYAQNVRFTKNSTTWPKLPIPETRFFKISFTGTARGATAGTYRLQAVAKNTHSEPRYLTIDQNHSLLICQKEGTRTLCRAR</sequence>
<reference evidence="2" key="2">
    <citation type="journal article" date="2022" name="Res Sq">
        <title>Evolution of multicellular longitudinally dividing oral cavity symbionts (Neisseriaceae).</title>
        <authorList>
            <person name="Nyongesa S."/>
            <person name="Weber P."/>
            <person name="Bernet E."/>
            <person name="Pullido F."/>
            <person name="Nieckarz M."/>
            <person name="Delaby M."/>
            <person name="Nieves C."/>
            <person name="Viehboeck T."/>
            <person name="Krause N."/>
            <person name="Rivera-Millot A."/>
            <person name="Nakamura A."/>
            <person name="Vischer N."/>
            <person name="VanNieuwenhze M."/>
            <person name="Brun Y."/>
            <person name="Cava F."/>
            <person name="Bulgheresi S."/>
            <person name="Veyrier F."/>
        </authorList>
    </citation>
    <scope>NUCLEOTIDE SEQUENCE</scope>
    <source>
        <strain evidence="2">SAG 1488-6</strain>
    </source>
</reference>
<evidence type="ECO:0000313" key="2">
    <source>
        <dbReference type="EMBL" id="UOO93106.1"/>
    </source>
</evidence>
<evidence type="ECO:0000313" key="3">
    <source>
        <dbReference type="Proteomes" id="UP000832034"/>
    </source>
</evidence>
<dbReference type="Gene3D" id="3.30.700.50">
    <property type="match status" value="1"/>
</dbReference>
<keyword evidence="1" id="KW-0472">Membrane</keyword>
<feature type="transmembrane region" description="Helical" evidence="1">
    <location>
        <begin position="20"/>
        <end position="40"/>
    </location>
</feature>
<dbReference type="RefSeq" id="WP_081619571.1">
    <property type="nucleotide sequence ID" value="NZ_CP091512.1"/>
</dbReference>
<accession>A0ABY4EBI4</accession>
<dbReference type="Proteomes" id="UP000832034">
    <property type="component" value="Chromosome"/>
</dbReference>
<dbReference type="SUPFAM" id="SSF54523">
    <property type="entry name" value="Pili subunits"/>
    <property type="match status" value="1"/>
</dbReference>
<name>A0ABY4EBI4_VITST</name>
<dbReference type="Pfam" id="PF16732">
    <property type="entry name" value="ComP_DUS"/>
    <property type="match status" value="1"/>
</dbReference>
<reference evidence="2" key="1">
    <citation type="submission" date="2021-12" db="EMBL/GenBank/DDBJ databases">
        <authorList>
            <person name="Veyrier F.J."/>
        </authorList>
    </citation>
    <scope>NUCLEOTIDE SEQUENCE</scope>
    <source>
        <strain evidence="2">SAG 1488-6</strain>
    </source>
</reference>
<gene>
    <name evidence="2" type="ORF">LVJ81_03490</name>
</gene>
<organism evidence="2 3">
    <name type="scientific">Vitreoscilla stercoraria</name>
    <dbReference type="NCBI Taxonomy" id="61"/>
    <lineage>
        <taxon>Bacteria</taxon>
        <taxon>Pseudomonadati</taxon>
        <taxon>Pseudomonadota</taxon>
        <taxon>Betaproteobacteria</taxon>
        <taxon>Neisseriales</taxon>
        <taxon>Neisseriaceae</taxon>
        <taxon>Vitreoscilla</taxon>
    </lineage>
</organism>
<dbReference type="InterPro" id="IPR031982">
    <property type="entry name" value="PilE-like"/>
</dbReference>
<dbReference type="EMBL" id="CP091512">
    <property type="protein sequence ID" value="UOO93106.1"/>
    <property type="molecule type" value="Genomic_DNA"/>
</dbReference>